<dbReference type="PANTHER" id="PTHR30352">
    <property type="entry name" value="PYRUVATE FORMATE-LYASE-ACTIVATING ENZYME"/>
    <property type="match status" value="1"/>
</dbReference>
<comment type="caution">
    <text evidence="8">The sequence shown here is derived from an EMBL/GenBank/DDBJ whole genome shotgun (WGS) entry which is preliminary data.</text>
</comment>
<dbReference type="InterPro" id="IPR012840">
    <property type="entry name" value="NrdG2"/>
</dbReference>
<dbReference type="SUPFAM" id="SSF102114">
    <property type="entry name" value="Radical SAM enzymes"/>
    <property type="match status" value="1"/>
</dbReference>
<feature type="domain" description="Radical SAM core" evidence="7">
    <location>
        <begin position="41"/>
        <end position="256"/>
    </location>
</feature>
<evidence type="ECO:0000256" key="2">
    <source>
        <dbReference type="ARBA" id="ARBA00022485"/>
    </source>
</evidence>
<keyword evidence="4" id="KW-0479">Metal-binding</keyword>
<evidence type="ECO:0000313" key="8">
    <source>
        <dbReference type="EMBL" id="EFC98794.1"/>
    </source>
</evidence>
<evidence type="ECO:0000256" key="5">
    <source>
        <dbReference type="ARBA" id="ARBA00023004"/>
    </source>
</evidence>
<protein>
    <submittedName>
        <fullName evidence="8">Anaerobic ribonucleoside-triphosphate reductase activating protein</fullName>
        <ecNumber evidence="8">1.97.-.-</ecNumber>
    </submittedName>
</protein>
<dbReference type="EMBL" id="ACIO01000237">
    <property type="protein sequence ID" value="EFC98794.1"/>
    <property type="molecule type" value="Genomic_DNA"/>
</dbReference>
<evidence type="ECO:0000259" key="7">
    <source>
        <dbReference type="PROSITE" id="PS51918"/>
    </source>
</evidence>
<evidence type="ECO:0000256" key="3">
    <source>
        <dbReference type="ARBA" id="ARBA00022691"/>
    </source>
</evidence>
<reference evidence="8 9" key="1">
    <citation type="submission" date="2010-01" db="EMBL/GenBank/DDBJ databases">
        <authorList>
            <person name="Weinstock G."/>
            <person name="Sodergren E."/>
            <person name="Clifton S."/>
            <person name="Fulton L."/>
            <person name="Fulton B."/>
            <person name="Courtney L."/>
            <person name="Fronick C."/>
            <person name="Harrison M."/>
            <person name="Strong C."/>
            <person name="Farmer C."/>
            <person name="Delahaunty K."/>
            <person name="Markovic C."/>
            <person name="Hall O."/>
            <person name="Minx P."/>
            <person name="Tomlinson C."/>
            <person name="Mitreva M."/>
            <person name="Nelson J."/>
            <person name="Hou S."/>
            <person name="Wollam A."/>
            <person name="Pepin K.H."/>
            <person name="Johnson M."/>
            <person name="Bhonagiri V."/>
            <person name="Nash W.E."/>
            <person name="Warren W."/>
            <person name="Chinwalla A."/>
            <person name="Mardis E.R."/>
            <person name="Wilson R.K."/>
        </authorList>
    </citation>
    <scope>NUCLEOTIDE SEQUENCE [LARGE SCALE GENOMIC DNA]</scope>
    <source>
        <strain evidence="8 9">DSM 13479</strain>
    </source>
</reference>
<dbReference type="EC" id="1.97.-.-" evidence="8"/>
<keyword evidence="2" id="KW-0004">4Fe-4S</keyword>
<evidence type="ECO:0000256" key="1">
    <source>
        <dbReference type="ARBA" id="ARBA00001966"/>
    </source>
</evidence>
<dbReference type="InterPro" id="IPR013785">
    <property type="entry name" value="Aldolase_TIM"/>
</dbReference>
<dbReference type="PROSITE" id="PS51918">
    <property type="entry name" value="RADICAL_SAM"/>
    <property type="match status" value="1"/>
</dbReference>
<dbReference type="GO" id="GO:0016491">
    <property type="term" value="F:oxidoreductase activity"/>
    <property type="evidence" value="ECO:0007669"/>
    <property type="project" value="UniProtKB-KW"/>
</dbReference>
<evidence type="ECO:0000256" key="4">
    <source>
        <dbReference type="ARBA" id="ARBA00022723"/>
    </source>
</evidence>
<gene>
    <name evidence="8" type="ORF">CLOSTHATH_02989</name>
</gene>
<name>D3AHA1_9FIRM</name>
<dbReference type="NCBIfam" id="TIGR02495">
    <property type="entry name" value="NrdG2"/>
    <property type="match status" value="1"/>
</dbReference>
<sequence>MLSVNQTSETVRYFVRIILVYHENKEAKIMKICGLQKTTLLDFPGHVAATIFLGGCNFRCPFCHNSGLLGNDAEEAMTEDSLFTFLKRRTSVLEGVCITGGEPTLSDDLEEFIRRIRQMGYLIKLDTNGYRPAVLKDLAGKGLLDYIAMDIKAGRENYPRTAGIPGIQIKYIEESAAFLMNGSIPYEFRTTVVKELHGSRDFLDIGQWLKGCSHYYLQNYVDSGEVLCTGFTSCTKEELLAFAEILHPYIADVSLRGIDY</sequence>
<dbReference type="SFLD" id="SFLDG01094">
    <property type="entry name" value="Uncharacterised_Radical_SAM_Su"/>
    <property type="match status" value="1"/>
</dbReference>
<dbReference type="PANTHER" id="PTHR30352:SF13">
    <property type="entry name" value="GLYCYL-RADICAL ENZYME ACTIVATING ENZYME YJJW-RELATED"/>
    <property type="match status" value="1"/>
</dbReference>
<dbReference type="CDD" id="cd01335">
    <property type="entry name" value="Radical_SAM"/>
    <property type="match status" value="1"/>
</dbReference>
<dbReference type="SFLD" id="SFLDS00029">
    <property type="entry name" value="Radical_SAM"/>
    <property type="match status" value="1"/>
</dbReference>
<dbReference type="InterPro" id="IPR034457">
    <property type="entry name" value="Organic_radical-activating"/>
</dbReference>
<evidence type="ECO:0000313" key="9">
    <source>
        <dbReference type="Proteomes" id="UP000004968"/>
    </source>
</evidence>
<keyword evidence="6" id="KW-0411">Iron-sulfur</keyword>
<evidence type="ECO:0000256" key="6">
    <source>
        <dbReference type="ARBA" id="ARBA00023014"/>
    </source>
</evidence>
<dbReference type="AlphaFoldDB" id="D3AHA1"/>
<accession>D3AHA1</accession>
<dbReference type="HOGENOM" id="CLU_078147_2_0_9"/>
<keyword evidence="8" id="KW-0560">Oxidoreductase</keyword>
<dbReference type="Pfam" id="PF04055">
    <property type="entry name" value="Radical_SAM"/>
    <property type="match status" value="1"/>
</dbReference>
<proteinExistence type="predicted"/>
<dbReference type="GO" id="GO:0046872">
    <property type="term" value="F:metal ion binding"/>
    <property type="evidence" value="ECO:0007669"/>
    <property type="project" value="UniProtKB-KW"/>
</dbReference>
<dbReference type="GO" id="GO:0051539">
    <property type="term" value="F:4 iron, 4 sulfur cluster binding"/>
    <property type="evidence" value="ECO:0007669"/>
    <property type="project" value="UniProtKB-KW"/>
</dbReference>
<keyword evidence="5" id="KW-0408">Iron</keyword>
<dbReference type="Gene3D" id="3.20.20.70">
    <property type="entry name" value="Aldolase class I"/>
    <property type="match status" value="1"/>
</dbReference>
<organism evidence="8 9">
    <name type="scientific">Hungatella hathewayi DSM 13479</name>
    <dbReference type="NCBI Taxonomy" id="566550"/>
    <lineage>
        <taxon>Bacteria</taxon>
        <taxon>Bacillati</taxon>
        <taxon>Bacillota</taxon>
        <taxon>Clostridia</taxon>
        <taxon>Lachnospirales</taxon>
        <taxon>Lachnospiraceae</taxon>
        <taxon>Hungatella</taxon>
    </lineage>
</organism>
<dbReference type="InterPro" id="IPR007197">
    <property type="entry name" value="rSAM"/>
</dbReference>
<comment type="cofactor">
    <cofactor evidence="1">
        <name>[4Fe-4S] cluster</name>
        <dbReference type="ChEBI" id="CHEBI:49883"/>
    </cofactor>
</comment>
<dbReference type="Proteomes" id="UP000004968">
    <property type="component" value="Unassembled WGS sequence"/>
</dbReference>
<dbReference type="InterPro" id="IPR058240">
    <property type="entry name" value="rSAM_sf"/>
</dbReference>
<keyword evidence="3" id="KW-0949">S-adenosyl-L-methionine</keyword>